<evidence type="ECO:0000313" key="1">
    <source>
        <dbReference type="EMBL" id="AYD81623.1"/>
    </source>
</evidence>
<proteinExistence type="predicted"/>
<keyword evidence="2" id="KW-1185">Reference proteome</keyword>
<name>A0A386K8S8_9CAUD</name>
<evidence type="ECO:0000313" key="2">
    <source>
        <dbReference type="Proteomes" id="UP000274637"/>
    </source>
</evidence>
<dbReference type="EMBL" id="MH744420">
    <property type="protein sequence ID" value="AYD81623.1"/>
    <property type="molecule type" value="Genomic_DNA"/>
</dbReference>
<organism evidence="1 2">
    <name type="scientific">Streptomyces phage Kromp</name>
    <dbReference type="NCBI Taxonomy" id="2315619"/>
    <lineage>
        <taxon>Viruses</taxon>
        <taxon>Duplodnaviria</taxon>
        <taxon>Heunggongvirae</taxon>
        <taxon>Uroviricota</taxon>
        <taxon>Caudoviricetes</taxon>
        <taxon>Krompvirus</taxon>
        <taxon>Krompvirus kromp</taxon>
    </lineage>
</organism>
<protein>
    <submittedName>
        <fullName evidence="1">Uncharacterized protein</fullName>
    </submittedName>
</protein>
<sequence>MPALATLVDDFDDNTVDGERWPGNYGVYSETGGRARVQCDADYGAYVSAAAYTLAGSSAYVRIYPPALGGATTTAYAQMSLLHSVEGTEIGAKIDRFTGKLRCQSNVDYFDGSAVEVTYDPVAHAYVRISETGGTLTWSTSPDGSTWTTRRTLATPAWVTASTTVELRLETHRNNGTVDYAEFDNLNTVPVTPPAGNAKRAAFFALF</sequence>
<accession>A0A386K8S8</accession>
<gene>
    <name evidence="1" type="primary">22</name>
    <name evidence="1" type="ORF">SEA_KROMP_22</name>
</gene>
<dbReference type="Proteomes" id="UP000274637">
    <property type="component" value="Segment"/>
</dbReference>
<reference evidence="2" key="1">
    <citation type="submission" date="2018-08" db="EMBL/GenBank/DDBJ databases">
        <authorList>
            <person name="Mousa M."/>
            <person name="Kelsky B.L."/>
            <person name="Goh L.M."/>
            <person name="Shaffer C.D."/>
            <person name="Weston-Hafer K.A."/>
            <person name="Russell D.A."/>
            <person name="Pope W.H."/>
            <person name="Jacobs-Sera D."/>
            <person name="Hendrix R.W."/>
            <person name="Hatfull G.F."/>
        </authorList>
    </citation>
    <scope>NUCLEOTIDE SEQUENCE [LARGE SCALE GENOMIC DNA]</scope>
</reference>
<dbReference type="Gene3D" id="2.60.120.200">
    <property type="match status" value="1"/>
</dbReference>